<feature type="region of interest" description="Disordered" evidence="1">
    <location>
        <begin position="1"/>
        <end position="33"/>
    </location>
</feature>
<evidence type="ECO:0000313" key="2">
    <source>
        <dbReference type="EMBL" id="KAK9299811.1"/>
    </source>
</evidence>
<organism evidence="2 3">
    <name type="scientific">Tetragonisca angustula</name>
    <dbReference type="NCBI Taxonomy" id="166442"/>
    <lineage>
        <taxon>Eukaryota</taxon>
        <taxon>Metazoa</taxon>
        <taxon>Ecdysozoa</taxon>
        <taxon>Arthropoda</taxon>
        <taxon>Hexapoda</taxon>
        <taxon>Insecta</taxon>
        <taxon>Pterygota</taxon>
        <taxon>Neoptera</taxon>
        <taxon>Endopterygota</taxon>
        <taxon>Hymenoptera</taxon>
        <taxon>Apocrita</taxon>
        <taxon>Aculeata</taxon>
        <taxon>Apoidea</taxon>
        <taxon>Anthophila</taxon>
        <taxon>Apidae</taxon>
        <taxon>Tetragonisca</taxon>
    </lineage>
</organism>
<evidence type="ECO:0000256" key="1">
    <source>
        <dbReference type="SAM" id="MobiDB-lite"/>
    </source>
</evidence>
<dbReference type="Proteomes" id="UP001432146">
    <property type="component" value="Unassembled WGS sequence"/>
</dbReference>
<protein>
    <submittedName>
        <fullName evidence="2">Uncharacterized protein</fullName>
    </submittedName>
</protein>
<proteinExistence type="predicted"/>
<gene>
    <name evidence="2" type="ORF">QLX08_007307</name>
</gene>
<feature type="compositionally biased region" description="Basic and acidic residues" evidence="1">
    <location>
        <begin position="1"/>
        <end position="15"/>
    </location>
</feature>
<comment type="caution">
    <text evidence="2">The sequence shown here is derived from an EMBL/GenBank/DDBJ whole genome shotgun (WGS) entry which is preliminary data.</text>
</comment>
<accession>A0AAW0ZQJ1</accession>
<dbReference type="EMBL" id="JAWNGG020000141">
    <property type="protein sequence ID" value="KAK9299811.1"/>
    <property type="molecule type" value="Genomic_DNA"/>
</dbReference>
<sequence>MLVKRKFEDDFERSNLSHQPSVHHRKLPSEVGPLLSPSNGIFEYYGRKTKDGAVMSPTLGAGTRVSIPSARARPGGAQSNWQKSRGWLLGLADGLPG</sequence>
<dbReference type="AlphaFoldDB" id="A0AAW0ZQJ1"/>
<name>A0AAW0ZQJ1_9HYME</name>
<keyword evidence="3" id="KW-1185">Reference proteome</keyword>
<evidence type="ECO:0000313" key="3">
    <source>
        <dbReference type="Proteomes" id="UP001432146"/>
    </source>
</evidence>
<reference evidence="2 3" key="1">
    <citation type="submission" date="2024-05" db="EMBL/GenBank/DDBJ databases">
        <title>The nuclear and mitochondrial genome assemblies of Tetragonisca angustula (Apidae: Meliponini), a tiny yet remarkable pollinator in the Neotropics.</title>
        <authorList>
            <person name="Ferrari R."/>
            <person name="Ricardo P.C."/>
            <person name="Dias F.C."/>
            <person name="Araujo N.S."/>
            <person name="Soares D.O."/>
            <person name="Zhou Q.-S."/>
            <person name="Zhu C.-D."/>
            <person name="Coutinho L."/>
            <person name="Airas M.C."/>
            <person name="Batista T.M."/>
        </authorList>
    </citation>
    <scope>NUCLEOTIDE SEQUENCE [LARGE SCALE GENOMIC DNA]</scope>
    <source>
        <strain evidence="2">ASF017062</strain>
        <tissue evidence="2">Abdomen</tissue>
    </source>
</reference>